<dbReference type="Gene3D" id="1.10.540.10">
    <property type="entry name" value="Acyl-CoA dehydrogenase/oxidase, N-terminal domain"/>
    <property type="match status" value="1"/>
</dbReference>
<reference evidence="9 10" key="1">
    <citation type="submission" date="2019-07" db="EMBL/GenBank/DDBJ databases">
        <title>Complete Genome Sequence of Leptotrichia goodfellowii Strain JCM 16774.</title>
        <authorList>
            <person name="Watanabe S."/>
            <person name="Cui L."/>
        </authorList>
    </citation>
    <scope>NUCLEOTIDE SEQUENCE [LARGE SCALE GENOMIC DNA]</scope>
    <source>
        <strain evidence="9 10">JCM16774</strain>
    </source>
</reference>
<feature type="domain" description="Acyl-CoA dehydrogenase/oxidase C-terminal" evidence="7">
    <location>
        <begin position="244"/>
        <end position="375"/>
    </location>
</feature>
<dbReference type="SUPFAM" id="SSF47203">
    <property type="entry name" value="Acyl-CoA dehydrogenase C-terminal domain-like"/>
    <property type="match status" value="1"/>
</dbReference>
<dbReference type="PANTHER" id="PTHR48083">
    <property type="entry name" value="MEDIUM-CHAIN SPECIFIC ACYL-COA DEHYDROGENASE, MITOCHONDRIAL-RELATED"/>
    <property type="match status" value="1"/>
</dbReference>
<dbReference type="RefSeq" id="WP_146966463.1">
    <property type="nucleotide sequence ID" value="NZ_AP019822.1"/>
</dbReference>
<gene>
    <name evidence="9" type="ORF">JCM16774_1259</name>
</gene>
<name>A0A510JAW7_9FUSO</name>
<dbReference type="KEGG" id="lgo:JCM16774_1259"/>
<keyword evidence="3" id="KW-0285">Flavoprotein</keyword>
<dbReference type="GO" id="GO:0033539">
    <property type="term" value="P:fatty acid beta-oxidation using acyl-CoA dehydrogenase"/>
    <property type="evidence" value="ECO:0007669"/>
    <property type="project" value="TreeGrafter"/>
</dbReference>
<evidence type="ECO:0000256" key="2">
    <source>
        <dbReference type="ARBA" id="ARBA00009347"/>
    </source>
</evidence>
<dbReference type="Pfam" id="PF00441">
    <property type="entry name" value="Acyl-CoA_dh_1"/>
    <property type="match status" value="1"/>
</dbReference>
<evidence type="ECO:0000313" key="10">
    <source>
        <dbReference type="Proteomes" id="UP000321606"/>
    </source>
</evidence>
<dbReference type="PANTHER" id="PTHR48083:SF31">
    <property type="entry name" value="ACYL-COA DEHYDROGENASE FADE10-RELATED"/>
    <property type="match status" value="1"/>
</dbReference>
<evidence type="ECO:0000256" key="3">
    <source>
        <dbReference type="ARBA" id="ARBA00022630"/>
    </source>
</evidence>
<evidence type="ECO:0000259" key="8">
    <source>
        <dbReference type="Pfam" id="PF02771"/>
    </source>
</evidence>
<dbReference type="InterPro" id="IPR046373">
    <property type="entry name" value="Acyl-CoA_Oxase/DH_mid-dom_sf"/>
</dbReference>
<keyword evidence="5" id="KW-0560">Oxidoreductase</keyword>
<dbReference type="AlphaFoldDB" id="A0A510JAW7"/>
<dbReference type="Proteomes" id="UP000321606">
    <property type="component" value="Chromosome"/>
</dbReference>
<dbReference type="InterPro" id="IPR009100">
    <property type="entry name" value="AcylCoA_DH/oxidase_NM_dom_sf"/>
</dbReference>
<comment type="cofactor">
    <cofactor evidence="1">
        <name>FAD</name>
        <dbReference type="ChEBI" id="CHEBI:57692"/>
    </cofactor>
</comment>
<dbReference type="Gene3D" id="1.20.140.10">
    <property type="entry name" value="Butyryl-CoA Dehydrogenase, subunit A, domain 3"/>
    <property type="match status" value="1"/>
</dbReference>
<dbReference type="SUPFAM" id="SSF56645">
    <property type="entry name" value="Acyl-CoA dehydrogenase NM domain-like"/>
    <property type="match status" value="1"/>
</dbReference>
<proteinExistence type="inferred from homology"/>
<dbReference type="InterPro" id="IPR013786">
    <property type="entry name" value="AcylCoA_DH/ox_N"/>
</dbReference>
<dbReference type="GO" id="GO:0050660">
    <property type="term" value="F:flavin adenine dinucleotide binding"/>
    <property type="evidence" value="ECO:0007669"/>
    <property type="project" value="InterPro"/>
</dbReference>
<dbReference type="Gene3D" id="2.40.110.10">
    <property type="entry name" value="Butyryl-CoA Dehydrogenase, subunit A, domain 2"/>
    <property type="match status" value="1"/>
</dbReference>
<dbReference type="GO" id="GO:0003995">
    <property type="term" value="F:acyl-CoA dehydrogenase activity"/>
    <property type="evidence" value="ECO:0007669"/>
    <property type="project" value="TreeGrafter"/>
</dbReference>
<evidence type="ECO:0000256" key="5">
    <source>
        <dbReference type="ARBA" id="ARBA00023002"/>
    </source>
</evidence>
<keyword evidence="4" id="KW-0274">FAD</keyword>
<dbReference type="InterPro" id="IPR036250">
    <property type="entry name" value="AcylCo_DH-like_C"/>
</dbReference>
<keyword evidence="6" id="KW-0175">Coiled coil</keyword>
<evidence type="ECO:0000259" key="7">
    <source>
        <dbReference type="Pfam" id="PF00441"/>
    </source>
</evidence>
<dbReference type="Pfam" id="PF02771">
    <property type="entry name" value="Acyl-CoA_dh_N"/>
    <property type="match status" value="1"/>
</dbReference>
<dbReference type="InterPro" id="IPR009075">
    <property type="entry name" value="AcylCo_DH/oxidase_C"/>
</dbReference>
<dbReference type="OrthoDB" id="9802867at2"/>
<feature type="domain" description="Acyl-CoA dehydrogenase/oxidase N-terminal" evidence="8">
    <location>
        <begin position="34"/>
        <end position="124"/>
    </location>
</feature>
<dbReference type="GO" id="GO:0005737">
    <property type="term" value="C:cytoplasm"/>
    <property type="evidence" value="ECO:0007669"/>
    <property type="project" value="TreeGrafter"/>
</dbReference>
<sequence>MLNLIDEALVKMNTGEFLNNIKKAFNDIFSQENINKINLMNYLPEDKWLDIKNYGLLLPFLAEKFGGRKANQFEIQEVLRIAGNYGVPVTLRTGIEGALVLQPLTEFGNNEQISKGLELILKGEGGGLAITEPETSGSAIAKEMQSYYEYVDENTIHLKSTKYWQGNSQSDFLLVAAKEKKDRKLSKTISLIFVPKEYIKYEVLQSEGLKAVRYAVNNIDAAIPAKYLMKLSESKANSLREFQNIFIRSRLQLIGMTHGIMEYIVKNIKKYSRNEIKFVEREIDEIEKRYEASKIMYNYTCNNVSPDKSVADKLMEANIIKSLSTDYTYEAAKTAQKLLGAKGFEAGHPMSNIAVDFRPFTIFEGPNDMLYADIYDQFSKATSEEKKSGIRISKEQTLYERFLSDKRFQEIKTSTENLLQKADDIINFMKNHTLNEIDQIKKVFTGKILSKLFVLSQTDAEDLSTFLIKDIKKDILDFEYC</sequence>
<accession>A0A510JAW7</accession>
<protein>
    <submittedName>
        <fullName evidence="9">Acyl-CoA dehydrogenase domain-containing protein</fullName>
    </submittedName>
</protein>
<evidence type="ECO:0000256" key="4">
    <source>
        <dbReference type="ARBA" id="ARBA00022827"/>
    </source>
</evidence>
<evidence type="ECO:0000313" key="9">
    <source>
        <dbReference type="EMBL" id="BBM36327.1"/>
    </source>
</evidence>
<dbReference type="STRING" id="714315.GCA_000516535_01266"/>
<dbReference type="InterPro" id="IPR050741">
    <property type="entry name" value="Acyl-CoA_dehydrogenase"/>
</dbReference>
<feature type="coiled-coil region" evidence="6">
    <location>
        <begin position="269"/>
        <end position="296"/>
    </location>
</feature>
<evidence type="ECO:0000256" key="1">
    <source>
        <dbReference type="ARBA" id="ARBA00001974"/>
    </source>
</evidence>
<dbReference type="EMBL" id="AP019822">
    <property type="protein sequence ID" value="BBM36327.1"/>
    <property type="molecule type" value="Genomic_DNA"/>
</dbReference>
<evidence type="ECO:0000256" key="6">
    <source>
        <dbReference type="SAM" id="Coils"/>
    </source>
</evidence>
<comment type="similarity">
    <text evidence="2">Belongs to the acyl-CoA dehydrogenase family.</text>
</comment>
<organism evidence="9 10">
    <name type="scientific">Pseudoleptotrichia goodfellowii</name>
    <dbReference type="NCBI Taxonomy" id="157692"/>
    <lineage>
        <taxon>Bacteria</taxon>
        <taxon>Fusobacteriati</taxon>
        <taxon>Fusobacteriota</taxon>
        <taxon>Fusobacteriia</taxon>
        <taxon>Fusobacteriales</taxon>
        <taxon>Leptotrichiaceae</taxon>
        <taxon>Pseudoleptotrichia</taxon>
    </lineage>
</organism>
<dbReference type="InterPro" id="IPR037069">
    <property type="entry name" value="AcylCoA_DH/ox_N_sf"/>
</dbReference>